<evidence type="ECO:0000313" key="4">
    <source>
        <dbReference type="EMBL" id="AZB72787.1"/>
    </source>
</evidence>
<dbReference type="InterPro" id="IPR036291">
    <property type="entry name" value="NAD(P)-bd_dom_sf"/>
</dbReference>
<gene>
    <name evidence="4" type="ORF">DOP62_08740</name>
</gene>
<dbReference type="Gene3D" id="3.40.50.720">
    <property type="entry name" value="NAD(P)-binding Rossmann-like Domain"/>
    <property type="match status" value="1"/>
</dbReference>
<dbReference type="CDD" id="cd05233">
    <property type="entry name" value="SDR_c"/>
    <property type="match status" value="1"/>
</dbReference>
<evidence type="ECO:0000256" key="3">
    <source>
        <dbReference type="RuleBase" id="RU000363"/>
    </source>
</evidence>
<dbReference type="PANTHER" id="PTHR44196">
    <property type="entry name" value="DEHYDROGENASE/REDUCTASE SDR FAMILY MEMBER 7B"/>
    <property type="match status" value="1"/>
</dbReference>
<dbReference type="AlphaFoldDB" id="A0AAN1QP58"/>
<dbReference type="InterPro" id="IPR002347">
    <property type="entry name" value="SDR_fam"/>
</dbReference>
<name>A0AAN1QP58_SYNEL</name>
<organism evidence="4 5">
    <name type="scientific">Synechococcus elongatus PCC 11801</name>
    <dbReference type="NCBI Taxonomy" id="2219813"/>
    <lineage>
        <taxon>Bacteria</taxon>
        <taxon>Bacillati</taxon>
        <taxon>Cyanobacteriota</taxon>
        <taxon>Cyanophyceae</taxon>
        <taxon>Synechococcales</taxon>
        <taxon>Synechococcaceae</taxon>
        <taxon>Synechococcus</taxon>
    </lineage>
</organism>
<reference evidence="4 5" key="1">
    <citation type="journal article" date="2018" name="Sci. Rep.">
        <title>Genome Features and Biochemical Characteristics of a Robust, Fast Growing and Naturally Transformable Cyanobacterium Synechococcus elongatus PCC 11801 Isolated from India.</title>
        <authorList>
            <person name="Jaiswal D."/>
            <person name="Sengupta A."/>
            <person name="Sohoni S."/>
            <person name="Sengupta S."/>
            <person name="Phadnavis A.G."/>
            <person name="Pakrasi H.B."/>
            <person name="Wangikar P.P."/>
        </authorList>
    </citation>
    <scope>NUCLEOTIDE SEQUENCE [LARGE SCALE GENOMIC DNA]</scope>
    <source>
        <strain evidence="4 5">PCC 11801</strain>
    </source>
</reference>
<dbReference type="RefSeq" id="WP_208673027.1">
    <property type="nucleotide sequence ID" value="NZ_CP030139.2"/>
</dbReference>
<keyword evidence="2" id="KW-0560">Oxidoreductase</keyword>
<dbReference type="PANTHER" id="PTHR44196:SF1">
    <property type="entry name" value="DEHYDROGENASE_REDUCTASE SDR FAMILY MEMBER 7B"/>
    <property type="match status" value="1"/>
</dbReference>
<protein>
    <submittedName>
        <fullName evidence="4">SDR family oxidoreductase</fullName>
    </submittedName>
</protein>
<dbReference type="GO" id="GO:0016491">
    <property type="term" value="F:oxidoreductase activity"/>
    <property type="evidence" value="ECO:0007669"/>
    <property type="project" value="UniProtKB-KW"/>
</dbReference>
<evidence type="ECO:0000256" key="1">
    <source>
        <dbReference type="ARBA" id="ARBA00006484"/>
    </source>
</evidence>
<dbReference type="NCBIfam" id="NF005672">
    <property type="entry name" value="PRK07454.1"/>
    <property type="match status" value="1"/>
</dbReference>
<evidence type="ECO:0000256" key="2">
    <source>
        <dbReference type="ARBA" id="ARBA00023002"/>
    </source>
</evidence>
<proteinExistence type="inferred from homology"/>
<dbReference type="PRINTS" id="PR00081">
    <property type="entry name" value="GDHRDH"/>
</dbReference>
<dbReference type="SUPFAM" id="SSF51735">
    <property type="entry name" value="NAD(P)-binding Rossmann-fold domains"/>
    <property type="match status" value="1"/>
</dbReference>
<dbReference type="GO" id="GO:0016020">
    <property type="term" value="C:membrane"/>
    <property type="evidence" value="ECO:0007669"/>
    <property type="project" value="TreeGrafter"/>
</dbReference>
<evidence type="ECO:0000313" key="5">
    <source>
        <dbReference type="Proteomes" id="UP000267249"/>
    </source>
</evidence>
<dbReference type="Pfam" id="PF00106">
    <property type="entry name" value="adh_short"/>
    <property type="match status" value="1"/>
</dbReference>
<accession>A0AAN1QP58</accession>
<dbReference type="PIRSF" id="PIRSF000126">
    <property type="entry name" value="11-beta-HSD1"/>
    <property type="match status" value="1"/>
</dbReference>
<comment type="similarity">
    <text evidence="1 3">Belongs to the short-chain dehydrogenases/reductases (SDR) family.</text>
</comment>
<dbReference type="PRINTS" id="PR00080">
    <property type="entry name" value="SDRFAMILY"/>
</dbReference>
<dbReference type="Proteomes" id="UP000267249">
    <property type="component" value="Chromosome"/>
</dbReference>
<dbReference type="EMBL" id="CP030139">
    <property type="protein sequence ID" value="AZB72787.1"/>
    <property type="molecule type" value="Genomic_DNA"/>
</dbReference>
<sequence>MAGMSFLPSPFVLITGASSGIGAAAAQAFAQAGWSLLLLGRDRDRLHSVAETARANGAPAVETYSLDLTDLPAIAPAIAQLVEQFGVPDVLINNAGIAQTGPLATLPLAELERIFALNTYSPLLVAQALLPGMRQRQRGLILNLASIAAQQAFPDWGAYCASKSAFAAWSRVLAAEERSHGIRVSLVCPGSVDTALWDQPSVGANFDRQAMLRPETVAQVLLQVATLPETAVVDELTLMPNAGTF</sequence>